<dbReference type="RefSeq" id="WP_345704883.1">
    <property type="nucleotide sequence ID" value="NZ_BAABKV010000001.1"/>
</dbReference>
<dbReference type="PANTHER" id="PTHR30055">
    <property type="entry name" value="HTH-TYPE TRANSCRIPTIONAL REGULATOR RUTR"/>
    <property type="match status" value="1"/>
</dbReference>
<keyword evidence="5" id="KW-1185">Reference proteome</keyword>
<feature type="domain" description="HTH tetR-type" evidence="3">
    <location>
        <begin position="25"/>
        <end position="85"/>
    </location>
</feature>
<accession>A0ABW2FRD1</accession>
<organism evidence="4 5">
    <name type="scientific">Kitasatospora paranensis</name>
    <dbReference type="NCBI Taxonomy" id="258053"/>
    <lineage>
        <taxon>Bacteria</taxon>
        <taxon>Bacillati</taxon>
        <taxon>Actinomycetota</taxon>
        <taxon>Actinomycetes</taxon>
        <taxon>Kitasatosporales</taxon>
        <taxon>Streptomycetaceae</taxon>
        <taxon>Kitasatospora</taxon>
    </lineage>
</organism>
<reference evidence="5" key="1">
    <citation type="journal article" date="2019" name="Int. J. Syst. Evol. Microbiol.">
        <title>The Global Catalogue of Microorganisms (GCM) 10K type strain sequencing project: providing services to taxonomists for standard genome sequencing and annotation.</title>
        <authorList>
            <consortium name="The Broad Institute Genomics Platform"/>
            <consortium name="The Broad Institute Genome Sequencing Center for Infectious Disease"/>
            <person name="Wu L."/>
            <person name="Ma J."/>
        </authorList>
    </citation>
    <scope>NUCLEOTIDE SEQUENCE [LARGE SCALE GENOMIC DNA]</scope>
    <source>
        <strain evidence="5">CGMCC 1.12859</strain>
    </source>
</reference>
<evidence type="ECO:0000259" key="3">
    <source>
        <dbReference type="PROSITE" id="PS50977"/>
    </source>
</evidence>
<feature type="DNA-binding region" description="H-T-H motif" evidence="2">
    <location>
        <begin position="48"/>
        <end position="67"/>
    </location>
</feature>
<comment type="caution">
    <text evidence="4">The sequence shown here is derived from an EMBL/GenBank/DDBJ whole genome shotgun (WGS) entry which is preliminary data.</text>
</comment>
<dbReference type="InterPro" id="IPR001647">
    <property type="entry name" value="HTH_TetR"/>
</dbReference>
<dbReference type="PANTHER" id="PTHR30055:SF200">
    <property type="entry name" value="HTH-TYPE TRANSCRIPTIONAL REPRESSOR BDCR"/>
    <property type="match status" value="1"/>
</dbReference>
<gene>
    <name evidence="4" type="ORF">ACFQMG_05265</name>
</gene>
<dbReference type="InterPro" id="IPR050109">
    <property type="entry name" value="HTH-type_TetR-like_transc_reg"/>
</dbReference>
<dbReference type="PROSITE" id="PS50977">
    <property type="entry name" value="HTH_TETR_2"/>
    <property type="match status" value="1"/>
</dbReference>
<name>A0ABW2FRD1_9ACTN</name>
<dbReference type="Proteomes" id="UP001596435">
    <property type="component" value="Unassembled WGS sequence"/>
</dbReference>
<sequence length="217" mass="22852">MDVPDWEPRRVAAVAVALPDGVTPAGTRGRILEAALALYAELGFYGTSIRRIADRVGINSATLYAHYQSKEQVLAELVQVGHRELHDRLAAAVGAVPDADGAAAQLAALVRAHVGVHVDYPLLAVVTNSELHALSPEHAAPALELRAACRRMLLDVLARGVKDGEFAVPDLVLAATAIGAMGMHVAQWFGPDQPYGGEQIAETYACLALRIAGAAAR</sequence>
<proteinExistence type="predicted"/>
<dbReference type="InterPro" id="IPR009057">
    <property type="entry name" value="Homeodomain-like_sf"/>
</dbReference>
<dbReference type="Gene3D" id="1.10.357.10">
    <property type="entry name" value="Tetracycline Repressor, domain 2"/>
    <property type="match status" value="1"/>
</dbReference>
<dbReference type="InterPro" id="IPR041490">
    <property type="entry name" value="KstR2_TetR_C"/>
</dbReference>
<dbReference type="Pfam" id="PF00440">
    <property type="entry name" value="TetR_N"/>
    <property type="match status" value="1"/>
</dbReference>
<dbReference type="SUPFAM" id="SSF48498">
    <property type="entry name" value="Tetracyclin repressor-like, C-terminal domain"/>
    <property type="match status" value="1"/>
</dbReference>
<evidence type="ECO:0000313" key="4">
    <source>
        <dbReference type="EMBL" id="MFC7178972.1"/>
    </source>
</evidence>
<dbReference type="Pfam" id="PF17932">
    <property type="entry name" value="TetR_C_24"/>
    <property type="match status" value="1"/>
</dbReference>
<dbReference type="SUPFAM" id="SSF46689">
    <property type="entry name" value="Homeodomain-like"/>
    <property type="match status" value="1"/>
</dbReference>
<evidence type="ECO:0000256" key="2">
    <source>
        <dbReference type="PROSITE-ProRule" id="PRU00335"/>
    </source>
</evidence>
<dbReference type="PRINTS" id="PR00455">
    <property type="entry name" value="HTHTETR"/>
</dbReference>
<dbReference type="EMBL" id="JBHTAJ010000007">
    <property type="protein sequence ID" value="MFC7178972.1"/>
    <property type="molecule type" value="Genomic_DNA"/>
</dbReference>
<evidence type="ECO:0000256" key="1">
    <source>
        <dbReference type="ARBA" id="ARBA00023125"/>
    </source>
</evidence>
<keyword evidence="1 2" id="KW-0238">DNA-binding</keyword>
<protein>
    <submittedName>
        <fullName evidence="4">TetR/AcrR family transcriptional regulator</fullName>
    </submittedName>
</protein>
<evidence type="ECO:0000313" key="5">
    <source>
        <dbReference type="Proteomes" id="UP001596435"/>
    </source>
</evidence>
<dbReference type="InterPro" id="IPR036271">
    <property type="entry name" value="Tet_transcr_reg_TetR-rel_C_sf"/>
</dbReference>